<reference evidence="2 3" key="1">
    <citation type="submission" date="2020-02" db="EMBL/GenBank/DDBJ databases">
        <title>Ideonella bacterium strain TBM-1.</title>
        <authorList>
            <person name="Chen W.-M."/>
        </authorList>
    </citation>
    <scope>NUCLEOTIDE SEQUENCE [LARGE SCALE GENOMIC DNA]</scope>
    <source>
        <strain evidence="2 3">TBM-1</strain>
    </source>
</reference>
<sequence>MASTIASPLLKAANDKSRRHERIFSRLLAQLAINSRAGFKPTFHHAVLLHPKALIHRPDAKAFDTRNVIKADQIGTWRNAYVDKNMTGMTLLNALVNLNSMDSVRAMAEKLMRQHRPTNPLDLPEWMKPKASALTPTPKPTPAATPAAARAAAPQPAGARPAPVAPAPAPHAAPAVALVAAAPDESLKRKLVCVTCGQKISFGEGKFCWNQEGRFGGFQYCREHQAVGAG</sequence>
<name>A0A7C9PG52_9BURK</name>
<evidence type="ECO:0000256" key="1">
    <source>
        <dbReference type="SAM" id="MobiDB-lite"/>
    </source>
</evidence>
<accession>A0A7C9PG52</accession>
<gene>
    <name evidence="2" type="ORF">G3A44_07585</name>
</gene>
<dbReference type="AlphaFoldDB" id="A0A7C9PG52"/>
<dbReference type="RefSeq" id="WP_163456918.1">
    <property type="nucleotide sequence ID" value="NZ_JAAGOH010000007.1"/>
</dbReference>
<keyword evidence="3" id="KW-1185">Reference proteome</keyword>
<evidence type="ECO:0000313" key="3">
    <source>
        <dbReference type="Proteomes" id="UP000484255"/>
    </source>
</evidence>
<dbReference type="EMBL" id="JAAGOH010000007">
    <property type="protein sequence ID" value="NDY91056.1"/>
    <property type="molecule type" value="Genomic_DNA"/>
</dbReference>
<protein>
    <submittedName>
        <fullName evidence="2">Uncharacterized protein</fullName>
    </submittedName>
</protein>
<feature type="region of interest" description="Disordered" evidence="1">
    <location>
        <begin position="117"/>
        <end position="166"/>
    </location>
</feature>
<organism evidence="2 3">
    <name type="scientific">Ideonella livida</name>
    <dbReference type="NCBI Taxonomy" id="2707176"/>
    <lineage>
        <taxon>Bacteria</taxon>
        <taxon>Pseudomonadati</taxon>
        <taxon>Pseudomonadota</taxon>
        <taxon>Betaproteobacteria</taxon>
        <taxon>Burkholderiales</taxon>
        <taxon>Sphaerotilaceae</taxon>
        <taxon>Ideonella</taxon>
    </lineage>
</organism>
<dbReference type="Proteomes" id="UP000484255">
    <property type="component" value="Unassembled WGS sequence"/>
</dbReference>
<proteinExistence type="predicted"/>
<feature type="compositionally biased region" description="Low complexity" evidence="1">
    <location>
        <begin position="144"/>
        <end position="162"/>
    </location>
</feature>
<comment type="caution">
    <text evidence="2">The sequence shown here is derived from an EMBL/GenBank/DDBJ whole genome shotgun (WGS) entry which is preliminary data.</text>
</comment>
<evidence type="ECO:0000313" key="2">
    <source>
        <dbReference type="EMBL" id="NDY91056.1"/>
    </source>
</evidence>